<organism evidence="3 4">
    <name type="scientific">Lottia gigantea</name>
    <name type="common">Giant owl limpet</name>
    <dbReference type="NCBI Taxonomy" id="225164"/>
    <lineage>
        <taxon>Eukaryota</taxon>
        <taxon>Metazoa</taxon>
        <taxon>Spiralia</taxon>
        <taxon>Lophotrochozoa</taxon>
        <taxon>Mollusca</taxon>
        <taxon>Gastropoda</taxon>
        <taxon>Patellogastropoda</taxon>
        <taxon>Lottioidea</taxon>
        <taxon>Lottiidae</taxon>
        <taxon>Lottia</taxon>
    </lineage>
</organism>
<dbReference type="KEGG" id="lgi:LOTGIDRAFT_167885"/>
<name>V3Z3S8_LOTGI</name>
<feature type="compositionally biased region" description="Polar residues" evidence="2">
    <location>
        <begin position="356"/>
        <end position="375"/>
    </location>
</feature>
<dbReference type="HOGENOM" id="CLU_437624_0_0_1"/>
<sequence>MQTYPYSISVKEAVTHNKKLMYVNEHKNCEMNDLKIENEKLKRQVFEANVQRHLPLESPESADLTAQLEELQRKLKHEEEKCRKIQLKADDNNRKYEDVLKLLQEAHELTDKHLGNANKHQKESRQYRQKCDDLDLKIVTLTSEIEGLKKYEDSLVAWAQKEKNLTLEVYQTKEKLMGKETEILHLEDANSLWAAKNVELSTRLQVAEKKVNIEKVSQETQMGTSQLSLRSEGTQTRLSSQNNGTQTEPKSTKSMKTQCIIAALFTAGTQTLCSGVHADDMASQTDITSLKVTLDSATNNSFSKTRLNSSSQTDQKELAEKSSQADLSFDQKPMSDDVRPASTKDSKASPGRPPSGLSQDLQPQRRTLPRTSFQLPTSYTINEKFQAFEKHSDSFRRSDVSMTTAFLPTNMAAKYQLPKDDSHQQSFFDEAQKRSSNDQVLSNRTQGHNDKLESYSSCAPYPKYARMSHLGPGLISSPSIATRKITSTSPFPSMGVKVVASRRECLSEVKTTLEFPKDSPEVVVETESISTVCTTPNLQMAETILPTSSKGILKNPFEYRINTPKSVKFSDKRHERELTPDPDSVHASPELVYVNQNENEISSNQNSQTASESYTAEPVYMFKPE</sequence>
<evidence type="ECO:0000313" key="4">
    <source>
        <dbReference type="Proteomes" id="UP000030746"/>
    </source>
</evidence>
<dbReference type="OrthoDB" id="6100270at2759"/>
<dbReference type="GeneID" id="20240724"/>
<dbReference type="EMBL" id="KB203275">
    <property type="protein sequence ID" value="ESO85308.1"/>
    <property type="molecule type" value="Genomic_DNA"/>
</dbReference>
<feature type="compositionally biased region" description="Polar residues" evidence="2">
    <location>
        <begin position="301"/>
        <end position="313"/>
    </location>
</feature>
<dbReference type="CTD" id="20240724"/>
<dbReference type="RefSeq" id="XP_009064012.1">
    <property type="nucleotide sequence ID" value="XM_009065764.1"/>
</dbReference>
<feature type="compositionally biased region" description="Polar residues" evidence="2">
    <location>
        <begin position="218"/>
        <end position="253"/>
    </location>
</feature>
<feature type="region of interest" description="Disordered" evidence="2">
    <location>
        <begin position="568"/>
        <end position="625"/>
    </location>
</feature>
<feature type="region of interest" description="Disordered" evidence="2">
    <location>
        <begin position="430"/>
        <end position="453"/>
    </location>
</feature>
<accession>V3Z3S8</accession>
<feature type="region of interest" description="Disordered" evidence="2">
    <location>
        <begin position="216"/>
        <end position="253"/>
    </location>
</feature>
<feature type="region of interest" description="Disordered" evidence="2">
    <location>
        <begin position="301"/>
        <end position="375"/>
    </location>
</feature>
<evidence type="ECO:0000256" key="1">
    <source>
        <dbReference type="SAM" id="Coils"/>
    </source>
</evidence>
<dbReference type="Proteomes" id="UP000030746">
    <property type="component" value="Unassembled WGS sequence"/>
</dbReference>
<reference evidence="3 4" key="1">
    <citation type="journal article" date="2013" name="Nature">
        <title>Insights into bilaterian evolution from three spiralian genomes.</title>
        <authorList>
            <person name="Simakov O."/>
            <person name="Marletaz F."/>
            <person name="Cho S.J."/>
            <person name="Edsinger-Gonzales E."/>
            <person name="Havlak P."/>
            <person name="Hellsten U."/>
            <person name="Kuo D.H."/>
            <person name="Larsson T."/>
            <person name="Lv J."/>
            <person name="Arendt D."/>
            <person name="Savage R."/>
            <person name="Osoegawa K."/>
            <person name="de Jong P."/>
            <person name="Grimwood J."/>
            <person name="Chapman J.A."/>
            <person name="Shapiro H."/>
            <person name="Aerts A."/>
            <person name="Otillar R.P."/>
            <person name="Terry A.Y."/>
            <person name="Boore J.L."/>
            <person name="Grigoriev I.V."/>
            <person name="Lindberg D.R."/>
            <person name="Seaver E.C."/>
            <person name="Weisblat D.A."/>
            <person name="Putnam N.H."/>
            <person name="Rokhsar D.S."/>
        </authorList>
    </citation>
    <scope>NUCLEOTIDE SEQUENCE [LARGE SCALE GENOMIC DNA]</scope>
</reference>
<keyword evidence="4" id="KW-1185">Reference proteome</keyword>
<feature type="compositionally biased region" description="Low complexity" evidence="2">
    <location>
        <begin position="595"/>
        <end position="608"/>
    </location>
</feature>
<proteinExistence type="predicted"/>
<evidence type="ECO:0000256" key="2">
    <source>
        <dbReference type="SAM" id="MobiDB-lite"/>
    </source>
</evidence>
<evidence type="ECO:0000313" key="3">
    <source>
        <dbReference type="EMBL" id="ESO85308.1"/>
    </source>
</evidence>
<gene>
    <name evidence="3" type="ORF">LOTGIDRAFT_167885</name>
</gene>
<feature type="compositionally biased region" description="Basic and acidic residues" evidence="2">
    <location>
        <begin position="333"/>
        <end position="347"/>
    </location>
</feature>
<protein>
    <submittedName>
        <fullName evidence="3">Uncharacterized protein</fullName>
    </submittedName>
</protein>
<feature type="coiled-coil region" evidence="1">
    <location>
        <begin position="24"/>
        <end position="137"/>
    </location>
</feature>
<feature type="compositionally biased region" description="Basic and acidic residues" evidence="2">
    <location>
        <begin position="568"/>
        <end position="579"/>
    </location>
</feature>
<dbReference type="AlphaFoldDB" id="V3Z3S8"/>
<feature type="compositionally biased region" description="Polar residues" evidence="2">
    <location>
        <begin position="437"/>
        <end position="446"/>
    </location>
</feature>
<keyword evidence="1" id="KW-0175">Coiled coil</keyword>